<accession>F7VGJ9</accession>
<evidence type="ECO:0000313" key="2">
    <source>
        <dbReference type="Proteomes" id="UP000004319"/>
    </source>
</evidence>
<gene>
    <name evidence="1" type="ORF">ATPR_2498</name>
</gene>
<comment type="caution">
    <text evidence="1">The sequence shown here is derived from an EMBL/GenBank/DDBJ whole genome shotgun (WGS) entry which is preliminary data.</text>
</comment>
<proteinExistence type="predicted"/>
<protein>
    <submittedName>
        <fullName evidence="1">Uncharacterized protein</fullName>
    </submittedName>
</protein>
<sequence length="42" mass="4908">MTYSISVSFLPHFTGFGPFCSCLKIFRSKRFKFSLVQNLKFP</sequence>
<dbReference type="AlphaFoldDB" id="F7VGJ9"/>
<dbReference type="EMBL" id="BABS01000095">
    <property type="protein sequence ID" value="GAA09494.1"/>
    <property type="molecule type" value="Genomic_DNA"/>
</dbReference>
<name>F7VGJ9_9PROT</name>
<reference evidence="1 2" key="1">
    <citation type="journal article" date="2011" name="Biochem. Biophys. Res. Commun.">
        <title>Increased number of Arginine-based salt bridges contributes to the thermotolerance of thermotolerant acetic acid bacteria, Acetobacter tropicalis SKU1100.</title>
        <authorList>
            <person name="Matsutani M."/>
            <person name="Hirakawa H."/>
            <person name="Nishikura M."/>
            <person name="Soemphol W."/>
            <person name="Ali I.A.I."/>
            <person name="Yakushi T."/>
            <person name="Matsushita K."/>
        </authorList>
    </citation>
    <scope>NUCLEOTIDE SEQUENCE [LARGE SCALE GENOMIC DNA]</scope>
    <source>
        <strain evidence="1 2">NBRC 101654</strain>
    </source>
</reference>
<dbReference type="Proteomes" id="UP000004319">
    <property type="component" value="Unassembled WGS sequence"/>
</dbReference>
<organism evidence="1 2">
    <name type="scientific">Acetobacter tropicalis NBRC 101654</name>
    <dbReference type="NCBI Taxonomy" id="749388"/>
    <lineage>
        <taxon>Bacteria</taxon>
        <taxon>Pseudomonadati</taxon>
        <taxon>Pseudomonadota</taxon>
        <taxon>Alphaproteobacteria</taxon>
        <taxon>Acetobacterales</taxon>
        <taxon>Acetobacteraceae</taxon>
        <taxon>Acetobacter</taxon>
    </lineage>
</organism>
<evidence type="ECO:0000313" key="1">
    <source>
        <dbReference type="EMBL" id="GAA09494.1"/>
    </source>
</evidence>